<evidence type="ECO:0000313" key="2">
    <source>
        <dbReference type="EMBL" id="MFC0221330.1"/>
    </source>
</evidence>
<dbReference type="Pfam" id="PF13400">
    <property type="entry name" value="Tad"/>
    <property type="match status" value="1"/>
</dbReference>
<evidence type="ECO:0000259" key="1">
    <source>
        <dbReference type="Pfam" id="PF13400"/>
    </source>
</evidence>
<accession>A0ABV6DX83</accession>
<gene>
    <name evidence="2" type="ORF">ACFFJG_02460</name>
</gene>
<dbReference type="Proteomes" id="UP001589698">
    <property type="component" value="Unassembled WGS sequence"/>
</dbReference>
<sequence length="397" mass="40959">MRVLLSRRLRRRDESGALLVLTGLVLVVLLTLCAFTADLGVAYVNKRQLQTAADAAALGSAVVFAQGATTGTGCAGMVTAHQVEARAEAVAKVADNDNDASPATPTFTPTCDALGLKVSVRASATSPGFFGPIVGRSSYAVDRTASARVTVAGSVGAGLRPLALCSRDLLTLTRFPSPVLKFTGPSQGGGGSAQDCPDTMNPGNWWTLRCPSANDNLAYNLAHGCRNPVSMVPDQPAPGSTTLRPHLLSYCADPDAHPESCLTSDPGNMRDSGSLSAMKALVDSEETFFLPAFCGTPTCNPGAVTVDGGSNAVYPVFRLIAVRLCGFHFGNGNGAYQSTTTDCGNNPSGFNASSGGNQTNYMLVSVQQVNVSGPVVNTGCTIGAPCDTGLRQVTMTE</sequence>
<proteinExistence type="predicted"/>
<evidence type="ECO:0000313" key="3">
    <source>
        <dbReference type="Proteomes" id="UP001589698"/>
    </source>
</evidence>
<keyword evidence="3" id="KW-1185">Reference proteome</keyword>
<reference evidence="2 3" key="1">
    <citation type="submission" date="2024-09" db="EMBL/GenBank/DDBJ databases">
        <authorList>
            <person name="Sun Q."/>
            <person name="Mori K."/>
        </authorList>
    </citation>
    <scope>NUCLEOTIDE SEQUENCE [LARGE SCALE GENOMIC DNA]</scope>
    <source>
        <strain evidence="2 3">CCM 8654</strain>
    </source>
</reference>
<protein>
    <submittedName>
        <fullName evidence="2">Pilus assembly protein TadG-related protein</fullName>
    </submittedName>
</protein>
<feature type="domain" description="Putative Flp pilus-assembly TadG-like N-terminal" evidence="1">
    <location>
        <begin position="16"/>
        <end position="61"/>
    </location>
</feature>
<dbReference type="EMBL" id="JBHLXH010000001">
    <property type="protein sequence ID" value="MFC0221330.1"/>
    <property type="molecule type" value="Genomic_DNA"/>
</dbReference>
<name>A0ABV6DX83_9ACTN</name>
<dbReference type="InterPro" id="IPR028087">
    <property type="entry name" value="Tad_N"/>
</dbReference>
<dbReference type="RefSeq" id="WP_378517024.1">
    <property type="nucleotide sequence ID" value="NZ_CBCSDI010000054.1"/>
</dbReference>
<organism evidence="2 3">
    <name type="scientific">Nocardioides zeicaulis</name>
    <dbReference type="NCBI Taxonomy" id="1776857"/>
    <lineage>
        <taxon>Bacteria</taxon>
        <taxon>Bacillati</taxon>
        <taxon>Actinomycetota</taxon>
        <taxon>Actinomycetes</taxon>
        <taxon>Propionibacteriales</taxon>
        <taxon>Nocardioidaceae</taxon>
        <taxon>Nocardioides</taxon>
    </lineage>
</organism>
<comment type="caution">
    <text evidence="2">The sequence shown here is derived from an EMBL/GenBank/DDBJ whole genome shotgun (WGS) entry which is preliminary data.</text>
</comment>